<dbReference type="InterPro" id="IPR006966">
    <property type="entry name" value="Peroxin-3"/>
</dbReference>
<proteinExistence type="predicted"/>
<accession>A0A8J1UCR9</accession>
<sequence>MLSSIWGFVKRHRRKFLFTGAVVGGVVLLGKYARSKIQQLQEKEAADCLAHARRQHHFDSNQRTCNMTVLSMMPNLRETLMKALDSEHLTEQLKARPANKLEIWEDLKITSFSRTLVSMYSVCMVVVYLRVQLNIIGGYMYLDNLLNRNGTTPELAVASPEIQQKYLANVQYLLGQGLTQLITDVTDIAKHTLENISLKEKLTFVQLKEVLQKVRHQMEYRRQNGYYDASATSLCKYILPEDIGHDEACSLSVEERTMNKLMRETTDMVESGDFHSVLTNCLDSSFIMIYQKLHDFYRETDDESIPLAKLIPMVNSLIHTTCGDSPNFFIQEILLMEQVKNFAANVYEAFSQVSKD</sequence>
<protein>
    <recommendedName>
        <fullName evidence="2">Peroxisomal biogenesis factor 3</fullName>
    </recommendedName>
    <alternativeName>
        <fullName evidence="5">Peroxisomal assembly protein PEX3</fullName>
    </alternativeName>
</protein>
<dbReference type="AlphaFoldDB" id="A0A8J1UCR9"/>
<dbReference type="PANTHER" id="PTHR28080">
    <property type="entry name" value="PEROXISOMAL BIOGENESIS FACTOR 3"/>
    <property type="match status" value="1"/>
</dbReference>
<evidence type="ECO:0000256" key="1">
    <source>
        <dbReference type="ARBA" id="ARBA00011494"/>
    </source>
</evidence>
<keyword evidence="7" id="KW-1185">Reference proteome</keyword>
<evidence type="ECO:0000256" key="4">
    <source>
        <dbReference type="ARBA" id="ARBA00025338"/>
    </source>
</evidence>
<dbReference type="GO" id="GO:0045046">
    <property type="term" value="P:protein import into peroxisome membrane"/>
    <property type="evidence" value="ECO:0007669"/>
    <property type="project" value="TreeGrafter"/>
</dbReference>
<dbReference type="GO" id="GO:0005778">
    <property type="term" value="C:peroxisomal membrane"/>
    <property type="evidence" value="ECO:0007669"/>
    <property type="project" value="InterPro"/>
</dbReference>
<evidence type="ECO:0000313" key="6">
    <source>
        <dbReference type="EMBL" id="CAH1773620.1"/>
    </source>
</evidence>
<organism evidence="6 7">
    <name type="scientific">Owenia fusiformis</name>
    <name type="common">Polychaete worm</name>
    <dbReference type="NCBI Taxonomy" id="6347"/>
    <lineage>
        <taxon>Eukaryota</taxon>
        <taxon>Metazoa</taxon>
        <taxon>Spiralia</taxon>
        <taxon>Lophotrochozoa</taxon>
        <taxon>Annelida</taxon>
        <taxon>Polychaeta</taxon>
        <taxon>Sedentaria</taxon>
        <taxon>Canalipalpata</taxon>
        <taxon>Sabellida</taxon>
        <taxon>Oweniida</taxon>
        <taxon>Oweniidae</taxon>
        <taxon>Owenia</taxon>
    </lineage>
</organism>
<dbReference type="EMBL" id="CAIIXF020000001">
    <property type="protein sequence ID" value="CAH1773620.1"/>
    <property type="molecule type" value="Genomic_DNA"/>
</dbReference>
<evidence type="ECO:0000256" key="5">
    <source>
        <dbReference type="ARBA" id="ARBA00029630"/>
    </source>
</evidence>
<dbReference type="OrthoDB" id="45930at2759"/>
<gene>
    <name evidence="6" type="ORF">OFUS_LOCUS1195</name>
</gene>
<keyword evidence="3" id="KW-0962">Peroxisome biogenesis</keyword>
<evidence type="ECO:0000256" key="2">
    <source>
        <dbReference type="ARBA" id="ARBA00014294"/>
    </source>
</evidence>
<evidence type="ECO:0000256" key="3">
    <source>
        <dbReference type="ARBA" id="ARBA00022593"/>
    </source>
</evidence>
<dbReference type="Proteomes" id="UP000749559">
    <property type="component" value="Unassembled WGS sequence"/>
</dbReference>
<evidence type="ECO:0000313" key="7">
    <source>
        <dbReference type="Proteomes" id="UP000749559"/>
    </source>
</evidence>
<dbReference type="PANTHER" id="PTHR28080:SF1">
    <property type="entry name" value="PEROXISOMAL BIOGENESIS FACTOR 3"/>
    <property type="match status" value="1"/>
</dbReference>
<comment type="subunit">
    <text evidence="1">Interacts with PEX19.</text>
</comment>
<dbReference type="Pfam" id="PF04882">
    <property type="entry name" value="Peroxin-3"/>
    <property type="match status" value="1"/>
</dbReference>
<reference evidence="6" key="1">
    <citation type="submission" date="2022-03" db="EMBL/GenBank/DDBJ databases">
        <authorList>
            <person name="Martin C."/>
        </authorList>
    </citation>
    <scope>NUCLEOTIDE SEQUENCE</scope>
</reference>
<dbReference type="GO" id="GO:0030674">
    <property type="term" value="F:protein-macromolecule adaptor activity"/>
    <property type="evidence" value="ECO:0007669"/>
    <property type="project" value="TreeGrafter"/>
</dbReference>
<comment type="caution">
    <text evidence="6">The sequence shown here is derived from an EMBL/GenBank/DDBJ whole genome shotgun (WGS) entry which is preliminary data.</text>
</comment>
<comment type="function">
    <text evidence="4">Involved in peroxisome biosynthesis and integrity. Assembles membrane vesicles before the matrix proteins are translocated. As a docking factor for PEX19, is necessary for the import of peroxisomal membrane proteins in the peroxisomes.</text>
</comment>
<name>A0A8J1UCR9_OWEFU</name>